<evidence type="ECO:0000313" key="6">
    <source>
        <dbReference type="EMBL" id="SYW75043.1"/>
    </source>
</evidence>
<dbReference type="PANTHER" id="PTHR46551">
    <property type="entry name" value="SAP DOMAIN-CONTAINING RIBONUCLEOPROTEIN"/>
    <property type="match status" value="1"/>
</dbReference>
<reference evidence="5" key="2">
    <citation type="submission" date="2016-04" db="EMBL/GenBank/DDBJ databases">
        <authorList>
            <person name="Evans L.H."/>
            <person name="Alamgir A."/>
            <person name="Owens N."/>
            <person name="Weber N.D."/>
            <person name="Virtaneva K."/>
            <person name="Barbian K."/>
            <person name="Babar A."/>
            <person name="Rosenke K."/>
        </authorList>
    </citation>
    <scope>NUCLEOTIDE SEQUENCE</scope>
    <source>
        <strain evidence="5">UB2112</strain>
    </source>
</reference>
<dbReference type="InterPro" id="IPR052240">
    <property type="entry name" value="SAP_domain_ribonucleoprotein"/>
</dbReference>
<sequence length="240" mass="25800">MESKLQSLKVTELKQLLTAAGLAVSGNKPDLIQRLLENPQATASLGGGEEAASSPAQPPAAPAPVSADPTPTPALALAASEPALSTTKTTQNGAAQTFTTSTSPAEPSEEEGRQALIVELEKRKARAAKFGQPLGEAERKLERAIKFGLDPTEAAVSKLTKALSNPADKRKEKKERREAVVVEKKPEETEDERKEREKREEEEKKKASRRAERFGLKTSGEGEKRKGEEANGGVEKRVKA</sequence>
<reference evidence="6" key="3">
    <citation type="submission" date="2018-08" db="EMBL/GenBank/DDBJ databases">
        <authorList>
            <person name="Guldener U."/>
        </authorList>
    </citation>
    <scope>NUCLEOTIDE SEQUENCE</scope>
    <source>
        <strain evidence="6">UB2</strain>
    </source>
</reference>
<feature type="compositionally biased region" description="Low complexity" evidence="3">
    <location>
        <begin position="97"/>
        <end position="106"/>
    </location>
</feature>
<dbReference type="Proteomes" id="UP000179920">
    <property type="component" value="Chromosome V"/>
</dbReference>
<reference evidence="7" key="1">
    <citation type="submission" date="2016-04" db="EMBL/GenBank/DDBJ databases">
        <authorList>
            <person name="Guldener U."/>
            <person name="Guldener U."/>
        </authorList>
    </citation>
    <scope>NUCLEOTIDE SEQUENCE [LARGE SCALE GENOMIC DNA]</scope>
    <source>
        <strain evidence="7">UB2112</strain>
    </source>
</reference>
<keyword evidence="1" id="KW-0597">Phosphoprotein</keyword>
<dbReference type="Pfam" id="PF02037">
    <property type="entry name" value="SAP"/>
    <property type="match status" value="1"/>
</dbReference>
<evidence type="ECO:0000259" key="4">
    <source>
        <dbReference type="PROSITE" id="PS50800"/>
    </source>
</evidence>
<evidence type="ECO:0000256" key="1">
    <source>
        <dbReference type="ARBA" id="ARBA00022553"/>
    </source>
</evidence>
<comment type="similarity">
    <text evidence="2">Belongs to the SAP domain-containing ribonucleoprotein family.</text>
</comment>
<dbReference type="GO" id="GO:0005634">
    <property type="term" value="C:nucleus"/>
    <property type="evidence" value="ECO:0007669"/>
    <property type="project" value="TreeGrafter"/>
</dbReference>
<dbReference type="GO" id="GO:0016973">
    <property type="term" value="P:poly(A)+ mRNA export from nucleus"/>
    <property type="evidence" value="ECO:0007669"/>
    <property type="project" value="TreeGrafter"/>
</dbReference>
<dbReference type="EMBL" id="ULHB01000004">
    <property type="protein sequence ID" value="SYW75043.1"/>
    <property type="molecule type" value="Genomic_DNA"/>
</dbReference>
<dbReference type="OrthoDB" id="272357at2759"/>
<gene>
    <name evidence="6" type="ORF">UBRO2_00453</name>
    <name evidence="5" type="ORF">UBRO_03209</name>
</gene>
<dbReference type="Pfam" id="PF18592">
    <property type="entry name" value="Tho1_MOS11_C"/>
    <property type="match status" value="1"/>
</dbReference>
<dbReference type="Gene3D" id="1.10.720.30">
    <property type="entry name" value="SAP domain"/>
    <property type="match status" value="1"/>
</dbReference>
<feature type="compositionally biased region" description="Basic and acidic residues" evidence="3">
    <location>
        <begin position="167"/>
        <end position="240"/>
    </location>
</feature>
<dbReference type="InterPro" id="IPR040746">
    <property type="entry name" value="THO1_MOS11_C"/>
</dbReference>
<dbReference type="InterPro" id="IPR003034">
    <property type="entry name" value="SAP_dom"/>
</dbReference>
<proteinExistence type="inferred from homology"/>
<feature type="region of interest" description="Disordered" evidence="3">
    <location>
        <begin position="35"/>
        <end position="114"/>
    </location>
</feature>
<evidence type="ECO:0000256" key="3">
    <source>
        <dbReference type="SAM" id="MobiDB-lite"/>
    </source>
</evidence>
<feature type="domain" description="SAP" evidence="4">
    <location>
        <begin position="5"/>
        <end position="39"/>
    </location>
</feature>
<feature type="compositionally biased region" description="Low complexity" evidence="3">
    <location>
        <begin position="63"/>
        <end position="87"/>
    </location>
</feature>
<evidence type="ECO:0000256" key="2">
    <source>
        <dbReference type="ARBA" id="ARBA00046328"/>
    </source>
</evidence>
<evidence type="ECO:0000313" key="5">
    <source>
        <dbReference type="EMBL" id="SAM81684.1"/>
    </source>
</evidence>
<name>A0A1K0G2N9_9BASI</name>
<accession>A0A1K0G2N9</accession>
<dbReference type="SUPFAM" id="SSF68906">
    <property type="entry name" value="SAP domain"/>
    <property type="match status" value="1"/>
</dbReference>
<dbReference type="PROSITE" id="PS50800">
    <property type="entry name" value="SAP"/>
    <property type="match status" value="1"/>
</dbReference>
<dbReference type="SMART" id="SM00513">
    <property type="entry name" value="SAP"/>
    <property type="match status" value="1"/>
</dbReference>
<dbReference type="Proteomes" id="UP000658997">
    <property type="component" value="Unassembled WGS sequence"/>
</dbReference>
<protein>
    <recommendedName>
        <fullName evidence="4">SAP domain-containing protein</fullName>
    </recommendedName>
</protein>
<evidence type="ECO:0000313" key="8">
    <source>
        <dbReference type="Proteomes" id="UP000658997"/>
    </source>
</evidence>
<dbReference type="AlphaFoldDB" id="A0A1K0G2N9"/>
<dbReference type="PANTHER" id="PTHR46551:SF1">
    <property type="entry name" value="SAP DOMAIN-CONTAINING RIBONUCLEOPROTEIN"/>
    <property type="match status" value="1"/>
</dbReference>
<dbReference type="InterPro" id="IPR036361">
    <property type="entry name" value="SAP_dom_sf"/>
</dbReference>
<keyword evidence="8" id="KW-1185">Reference proteome</keyword>
<organism evidence="5 7">
    <name type="scientific">Ustilago bromivora</name>
    <dbReference type="NCBI Taxonomy" id="307758"/>
    <lineage>
        <taxon>Eukaryota</taxon>
        <taxon>Fungi</taxon>
        <taxon>Dikarya</taxon>
        <taxon>Basidiomycota</taxon>
        <taxon>Ustilaginomycotina</taxon>
        <taxon>Ustilaginomycetes</taxon>
        <taxon>Ustilaginales</taxon>
        <taxon>Ustilaginaceae</taxon>
        <taxon>Ustilago</taxon>
    </lineage>
</organism>
<evidence type="ECO:0000313" key="7">
    <source>
        <dbReference type="Proteomes" id="UP000179920"/>
    </source>
</evidence>
<dbReference type="EMBL" id="LT558121">
    <property type="protein sequence ID" value="SAM81684.1"/>
    <property type="molecule type" value="Genomic_DNA"/>
</dbReference>
<feature type="region of interest" description="Disordered" evidence="3">
    <location>
        <begin position="158"/>
        <end position="240"/>
    </location>
</feature>